<evidence type="ECO:0000256" key="1">
    <source>
        <dbReference type="SAM" id="MobiDB-lite"/>
    </source>
</evidence>
<dbReference type="OrthoDB" id="3365698at2759"/>
<evidence type="ECO:0008006" key="4">
    <source>
        <dbReference type="Google" id="ProtNLM"/>
    </source>
</evidence>
<sequence length="584" mass="66804">MRPLGALRSFPSVQTLMATLQAQTRSGITDLPVEIILKIFYHFVTSPRLPNNALTDKSHKDIRRRRPVFISHTCSNWRAIALSQPWIWRDVHVYGRSQLYFDVFLERSSPLLVDLTVVSIGAKSAPAVVSFLSQKVQERAYYFDRVKAMNVFIYDSPGATALLEPLRHHSFPALRSFSIETPWKPRGRMWPSQIYPRYTLEGAKGLESLTMSGVDFRAAEYGPHPDAITTLQIHRALYFNQFFLAQEIFNTAFTNLSTLILGNLDLYYWEEPEPIDFLISAPNLKNLAVATPFLSRRVERAPRVACSSICPCALRDLEANSLQYLEITGEDLDGLYHLIPMIERRFRDGLNNPSTFQPLKIFLNGLDVPSPSDFRTKITDFLPNPNCIHLHFLPKHPWSPADITAASKSMFHFNSVVLYLSPNDLIEATRQEDSVKYLPRLELSPKLGLYPLLIHPVVHPEFLVALDPKAPYLDSETVDSFQATIPDPEWPPVPSTFDYESDEDTYPAAFRECRTPAPEFDHSLDEAMDHGEYLDENYGSVWDELDEALGMVESQESQESQEDYEMDEDMSEPEEELDESFTYY</sequence>
<proteinExistence type="predicted"/>
<dbReference type="EMBL" id="JACGCI010000014">
    <property type="protein sequence ID" value="KAF6759923.1"/>
    <property type="molecule type" value="Genomic_DNA"/>
</dbReference>
<dbReference type="Proteomes" id="UP000521943">
    <property type="component" value="Unassembled WGS sequence"/>
</dbReference>
<accession>A0A8H6I9B3</accession>
<protein>
    <recommendedName>
        <fullName evidence="4">F-box domain-containing protein</fullName>
    </recommendedName>
</protein>
<organism evidence="2 3">
    <name type="scientific">Ephemerocybe angulata</name>
    <dbReference type="NCBI Taxonomy" id="980116"/>
    <lineage>
        <taxon>Eukaryota</taxon>
        <taxon>Fungi</taxon>
        <taxon>Dikarya</taxon>
        <taxon>Basidiomycota</taxon>
        <taxon>Agaricomycotina</taxon>
        <taxon>Agaricomycetes</taxon>
        <taxon>Agaricomycetidae</taxon>
        <taxon>Agaricales</taxon>
        <taxon>Agaricineae</taxon>
        <taxon>Psathyrellaceae</taxon>
        <taxon>Ephemerocybe</taxon>
    </lineage>
</organism>
<name>A0A8H6I9B3_9AGAR</name>
<evidence type="ECO:0000313" key="2">
    <source>
        <dbReference type="EMBL" id="KAF6759923.1"/>
    </source>
</evidence>
<gene>
    <name evidence="2" type="ORF">DFP72DRAFT_884680</name>
</gene>
<comment type="caution">
    <text evidence="2">The sequence shown here is derived from an EMBL/GenBank/DDBJ whole genome shotgun (WGS) entry which is preliminary data.</text>
</comment>
<evidence type="ECO:0000313" key="3">
    <source>
        <dbReference type="Proteomes" id="UP000521943"/>
    </source>
</evidence>
<feature type="region of interest" description="Disordered" evidence="1">
    <location>
        <begin position="549"/>
        <end position="584"/>
    </location>
</feature>
<reference evidence="2 3" key="1">
    <citation type="submission" date="2020-07" db="EMBL/GenBank/DDBJ databases">
        <title>Comparative genomics of pyrophilous fungi reveals a link between fire events and developmental genes.</title>
        <authorList>
            <consortium name="DOE Joint Genome Institute"/>
            <person name="Steindorff A.S."/>
            <person name="Carver A."/>
            <person name="Calhoun S."/>
            <person name="Stillman K."/>
            <person name="Liu H."/>
            <person name="Lipzen A."/>
            <person name="Pangilinan J."/>
            <person name="Labutti K."/>
            <person name="Bruns T.D."/>
            <person name="Grigoriev I.V."/>
        </authorList>
    </citation>
    <scope>NUCLEOTIDE SEQUENCE [LARGE SCALE GENOMIC DNA]</scope>
    <source>
        <strain evidence="2 3">CBS 144469</strain>
    </source>
</reference>
<dbReference type="AlphaFoldDB" id="A0A8H6I9B3"/>
<keyword evidence="3" id="KW-1185">Reference proteome</keyword>
<dbReference type="Gene3D" id="1.20.1280.50">
    <property type="match status" value="1"/>
</dbReference>
<feature type="compositionally biased region" description="Acidic residues" evidence="1">
    <location>
        <begin position="559"/>
        <end position="584"/>
    </location>
</feature>